<protein>
    <submittedName>
        <fullName evidence="5">Reverse transcriptase domain-containing protein</fullName>
    </submittedName>
</protein>
<keyword evidence="2" id="KW-0472">Membrane</keyword>
<dbReference type="FunFam" id="3.30.70.270:FF:000020">
    <property type="entry name" value="Transposon Tf2-6 polyprotein-like Protein"/>
    <property type="match status" value="1"/>
</dbReference>
<keyword evidence="5" id="KW-0695">RNA-directed DNA polymerase</keyword>
<dbReference type="Gene3D" id="3.30.70.270">
    <property type="match status" value="2"/>
</dbReference>
<dbReference type="InterPro" id="IPR043128">
    <property type="entry name" value="Rev_trsase/Diguanyl_cyclase"/>
</dbReference>
<accession>A0A699H3S4</accession>
<dbReference type="InterPro" id="IPR053134">
    <property type="entry name" value="RNA-dir_DNA_polymerase"/>
</dbReference>
<evidence type="ECO:0000256" key="2">
    <source>
        <dbReference type="SAM" id="Phobius"/>
    </source>
</evidence>
<dbReference type="PANTHER" id="PTHR24559">
    <property type="entry name" value="TRANSPOSON TY3-I GAG-POL POLYPROTEIN"/>
    <property type="match status" value="1"/>
</dbReference>
<keyword evidence="5" id="KW-0548">Nucleotidyltransferase</keyword>
<feature type="domain" description="Reverse transcriptase/retrotransposon-derived protein RNase H-like" evidence="4">
    <location>
        <begin position="725"/>
        <end position="773"/>
    </location>
</feature>
<dbReference type="EMBL" id="BKCJ010066341">
    <property type="protein sequence ID" value="GEW62240.1"/>
    <property type="molecule type" value="Genomic_DNA"/>
</dbReference>
<dbReference type="SUPFAM" id="SSF56672">
    <property type="entry name" value="DNA/RNA polymerases"/>
    <property type="match status" value="1"/>
</dbReference>
<dbReference type="AlphaFoldDB" id="A0A699H3S4"/>
<reference evidence="5" key="1">
    <citation type="journal article" date="2019" name="Sci. Rep.">
        <title>Draft genome of Tanacetum cinerariifolium, the natural source of mosquito coil.</title>
        <authorList>
            <person name="Yamashiro T."/>
            <person name="Shiraishi A."/>
            <person name="Satake H."/>
            <person name="Nakayama K."/>
        </authorList>
    </citation>
    <scope>NUCLEOTIDE SEQUENCE</scope>
</reference>
<feature type="region of interest" description="Disordered" evidence="1">
    <location>
        <begin position="409"/>
        <end position="430"/>
    </location>
</feature>
<organism evidence="5">
    <name type="scientific">Tanacetum cinerariifolium</name>
    <name type="common">Dalmatian daisy</name>
    <name type="synonym">Chrysanthemum cinerariifolium</name>
    <dbReference type="NCBI Taxonomy" id="118510"/>
    <lineage>
        <taxon>Eukaryota</taxon>
        <taxon>Viridiplantae</taxon>
        <taxon>Streptophyta</taxon>
        <taxon>Embryophyta</taxon>
        <taxon>Tracheophyta</taxon>
        <taxon>Spermatophyta</taxon>
        <taxon>Magnoliopsida</taxon>
        <taxon>eudicotyledons</taxon>
        <taxon>Gunneridae</taxon>
        <taxon>Pentapetalae</taxon>
        <taxon>asterids</taxon>
        <taxon>campanulids</taxon>
        <taxon>Asterales</taxon>
        <taxon>Asteraceae</taxon>
        <taxon>Asteroideae</taxon>
        <taxon>Anthemideae</taxon>
        <taxon>Anthemidinae</taxon>
        <taxon>Tanacetum</taxon>
    </lineage>
</organism>
<feature type="transmembrane region" description="Helical" evidence="2">
    <location>
        <begin position="1143"/>
        <end position="1162"/>
    </location>
</feature>
<dbReference type="InterPro" id="IPR041577">
    <property type="entry name" value="RT_RNaseH_2"/>
</dbReference>
<dbReference type="PANTHER" id="PTHR24559:SF444">
    <property type="entry name" value="REVERSE TRANSCRIPTASE DOMAIN-CONTAINING PROTEIN"/>
    <property type="match status" value="1"/>
</dbReference>
<sequence length="1202" mass="135842">MRTRNSYFLNNSSVTILRRRSKRRAPNVVEPELRTIVEISPMADNRTMEGLLQAPTKRYGETIVIPEINADHFEIKTNLLQLVQANPYHGFERENPHTHINNFKRITSTLKFRDVPNDVIKHMMFSYSLEGLLEFELTQIDTFYNGLNENDQDSLNAAAGGNLLIDIFAKKVVTPATVKAVEESCVTCGGNHAYYNCDATNSNQSSVCAAMGTYDQVVPQNRASNFMTLPGFALVQNNSQNRLNDQKLLEKATNQMEKFFQIFQDLHLNISFADALLLMPKFSSMIRSLRANKDKLFELAKIPLNKNCSVMLLKKLSEKLGDPDKFIIPFVDFEADTRVPLILGRSFLRTGRALIDVYGEEITLWVNDEAVTFNPNQTTRYSSTYDDMSVNRIDVISVAREEYDQEILGFSNNSSGGNPTSTSEPIISDSSPSITPFEGIDFILEEIEAYLNDDSISPEIDHADFKEKSSIKEPSKLELKDLPSHLEYAYLEGADKLPVIIAKDLKDDEKSLFKGWRVCIDYRMLNDVTRKDHFPLPFMDQMLERLAGNEFYYFLDGFSGYIQIPINLPDQEKTTFTCLYGTFAYRRMPFGLCNAPGTFQRCMMMIFHDMIEKTMKIFMDDLSVFGDSFSSCLSHLDSMLQRCEDTNLVLNWEKCHFMVKTGIVLGHKILKNRLEVDRAKVDTVKGVRSFLGHASFYQRFIQDFSMIARPMTHLLEKETLFVFSKYCIDAFETLKKKLTEASILVIPDWNLPFELMCDACDFAIGAILGQPNDILKACHEGPTGGHHGANFTAKKFDLTILQHINPVDYFSEEEDDDEEENEHLASADSTAPTPSPPTHTSPTYADAPLGYRAAMIRLRVASPLPIPSPRLLRARLFVRPQTPMVAATEALIAANVPEANVPPQKRLCLITPAPSDIEERAPTTLEELSQRVTDLDATLAPDTHEMDTTGPKSQRPLEIQSLRMYQLMLKTTTIPMTDTAIKALIAQGIVDALVEYEAHRSSGNGNDSHDFRSGRRTERAARECTYSDFLKCQPLNFKGEVKKLDIEIWNLKVKGTDVVEKYVGGLRNMIQGSVMASKPKTMQDAIELGTKLMDQKIRTFADRPTLLGLVRRKCTEDLNLYALNVTTVTMGSVHQGATIVRKLAIWPVIVGYMLLMLMLILATKETPRQIRGLSHALSVEFRALQERLSEVKEQELGKSGWE</sequence>
<dbReference type="Gene3D" id="3.10.10.10">
    <property type="entry name" value="HIV Type 1 Reverse Transcriptase, subunit A, domain 1"/>
    <property type="match status" value="1"/>
</dbReference>
<evidence type="ECO:0000256" key="1">
    <source>
        <dbReference type="SAM" id="MobiDB-lite"/>
    </source>
</evidence>
<feature type="region of interest" description="Disordered" evidence="1">
    <location>
        <begin position="811"/>
        <end position="846"/>
    </location>
</feature>
<keyword evidence="2" id="KW-1133">Transmembrane helix</keyword>
<feature type="compositionally biased region" description="Low complexity" evidence="1">
    <location>
        <begin position="411"/>
        <end position="430"/>
    </location>
</feature>
<dbReference type="CDD" id="cd01647">
    <property type="entry name" value="RT_LTR"/>
    <property type="match status" value="1"/>
</dbReference>
<feature type="compositionally biased region" description="Acidic residues" evidence="1">
    <location>
        <begin position="811"/>
        <end position="821"/>
    </location>
</feature>
<feature type="domain" description="Reverse transcriptase" evidence="3">
    <location>
        <begin position="513"/>
        <end position="669"/>
    </location>
</feature>
<name>A0A699H3S4_TANCI</name>
<dbReference type="Pfam" id="PF17919">
    <property type="entry name" value="RT_RNaseH_2"/>
    <property type="match status" value="1"/>
</dbReference>
<proteinExistence type="predicted"/>
<evidence type="ECO:0000259" key="4">
    <source>
        <dbReference type="Pfam" id="PF17919"/>
    </source>
</evidence>
<dbReference type="InterPro" id="IPR043502">
    <property type="entry name" value="DNA/RNA_pol_sf"/>
</dbReference>
<comment type="caution">
    <text evidence="5">The sequence shown here is derived from an EMBL/GenBank/DDBJ whole genome shotgun (WGS) entry which is preliminary data.</text>
</comment>
<evidence type="ECO:0000313" key="5">
    <source>
        <dbReference type="EMBL" id="GEW62240.1"/>
    </source>
</evidence>
<dbReference type="Pfam" id="PF00078">
    <property type="entry name" value="RVT_1"/>
    <property type="match status" value="1"/>
</dbReference>
<gene>
    <name evidence="5" type="ORF">Tci_234216</name>
</gene>
<evidence type="ECO:0000259" key="3">
    <source>
        <dbReference type="Pfam" id="PF00078"/>
    </source>
</evidence>
<keyword evidence="5" id="KW-0808">Transferase</keyword>
<keyword evidence="2" id="KW-0812">Transmembrane</keyword>
<dbReference type="InterPro" id="IPR000477">
    <property type="entry name" value="RT_dom"/>
</dbReference>
<dbReference type="GO" id="GO:0003964">
    <property type="term" value="F:RNA-directed DNA polymerase activity"/>
    <property type="evidence" value="ECO:0007669"/>
    <property type="project" value="UniProtKB-KW"/>
</dbReference>